<comment type="similarity">
    <text evidence="2 7">Belongs to the ExbD/TolR family.</text>
</comment>
<dbReference type="Proteomes" id="UP000315017">
    <property type="component" value="Chromosome"/>
</dbReference>
<evidence type="ECO:0000256" key="6">
    <source>
        <dbReference type="ARBA" id="ARBA00023136"/>
    </source>
</evidence>
<evidence type="ECO:0000313" key="9">
    <source>
        <dbReference type="Proteomes" id="UP000315017"/>
    </source>
</evidence>
<dbReference type="KEGG" id="aagg:ETAA8_51740"/>
<keyword evidence="7" id="KW-0653">Protein transport</keyword>
<gene>
    <name evidence="8" type="ORF">ETAA8_51740</name>
</gene>
<dbReference type="GO" id="GO:0005886">
    <property type="term" value="C:plasma membrane"/>
    <property type="evidence" value="ECO:0007669"/>
    <property type="project" value="UniProtKB-SubCell"/>
</dbReference>
<evidence type="ECO:0000256" key="7">
    <source>
        <dbReference type="RuleBase" id="RU003879"/>
    </source>
</evidence>
<dbReference type="PANTHER" id="PTHR30558:SF3">
    <property type="entry name" value="BIOPOLYMER TRANSPORT PROTEIN EXBD-RELATED"/>
    <property type="match status" value="1"/>
</dbReference>
<protein>
    <submittedName>
        <fullName evidence="8">Biopolymer transport protein ExbD/TolR</fullName>
    </submittedName>
</protein>
<keyword evidence="3" id="KW-1003">Cell membrane</keyword>
<dbReference type="GO" id="GO:0022857">
    <property type="term" value="F:transmembrane transporter activity"/>
    <property type="evidence" value="ECO:0007669"/>
    <property type="project" value="InterPro"/>
</dbReference>
<organism evidence="8 9">
    <name type="scientific">Anatilimnocola aggregata</name>
    <dbReference type="NCBI Taxonomy" id="2528021"/>
    <lineage>
        <taxon>Bacteria</taxon>
        <taxon>Pseudomonadati</taxon>
        <taxon>Planctomycetota</taxon>
        <taxon>Planctomycetia</taxon>
        <taxon>Pirellulales</taxon>
        <taxon>Pirellulaceae</taxon>
        <taxon>Anatilimnocola</taxon>
    </lineage>
</organism>
<evidence type="ECO:0000256" key="2">
    <source>
        <dbReference type="ARBA" id="ARBA00005811"/>
    </source>
</evidence>
<dbReference type="PANTHER" id="PTHR30558">
    <property type="entry name" value="EXBD MEMBRANE COMPONENT OF PMF-DRIVEN MACROMOLECULE IMPORT SYSTEM"/>
    <property type="match status" value="1"/>
</dbReference>
<evidence type="ECO:0000256" key="5">
    <source>
        <dbReference type="ARBA" id="ARBA00022989"/>
    </source>
</evidence>
<proteinExistence type="inferred from homology"/>
<accession>A0A517YIL6</accession>
<evidence type="ECO:0000256" key="4">
    <source>
        <dbReference type="ARBA" id="ARBA00022692"/>
    </source>
</evidence>
<reference evidence="8 9" key="1">
    <citation type="submission" date="2019-02" db="EMBL/GenBank/DDBJ databases">
        <title>Deep-cultivation of Planctomycetes and their phenomic and genomic characterization uncovers novel biology.</title>
        <authorList>
            <person name="Wiegand S."/>
            <person name="Jogler M."/>
            <person name="Boedeker C."/>
            <person name="Pinto D."/>
            <person name="Vollmers J."/>
            <person name="Rivas-Marin E."/>
            <person name="Kohn T."/>
            <person name="Peeters S.H."/>
            <person name="Heuer A."/>
            <person name="Rast P."/>
            <person name="Oberbeckmann S."/>
            <person name="Bunk B."/>
            <person name="Jeske O."/>
            <person name="Meyerdierks A."/>
            <person name="Storesund J.E."/>
            <person name="Kallscheuer N."/>
            <person name="Luecker S."/>
            <person name="Lage O.M."/>
            <person name="Pohl T."/>
            <person name="Merkel B.J."/>
            <person name="Hornburger P."/>
            <person name="Mueller R.-W."/>
            <person name="Bruemmer F."/>
            <person name="Labrenz M."/>
            <person name="Spormann A.M."/>
            <person name="Op den Camp H."/>
            <person name="Overmann J."/>
            <person name="Amann R."/>
            <person name="Jetten M.S.M."/>
            <person name="Mascher T."/>
            <person name="Medema M.H."/>
            <person name="Devos D.P."/>
            <person name="Kaster A.-K."/>
            <person name="Ovreas L."/>
            <person name="Rohde M."/>
            <person name="Galperin M.Y."/>
            <person name="Jogler C."/>
        </authorList>
    </citation>
    <scope>NUCLEOTIDE SEQUENCE [LARGE SCALE GENOMIC DNA]</scope>
    <source>
        <strain evidence="8 9">ETA_A8</strain>
    </source>
</reference>
<keyword evidence="5" id="KW-1133">Transmembrane helix</keyword>
<keyword evidence="7" id="KW-0813">Transport</keyword>
<dbReference type="InterPro" id="IPR003400">
    <property type="entry name" value="ExbD"/>
</dbReference>
<evidence type="ECO:0000256" key="3">
    <source>
        <dbReference type="ARBA" id="ARBA00022475"/>
    </source>
</evidence>
<evidence type="ECO:0000256" key="1">
    <source>
        <dbReference type="ARBA" id="ARBA00004162"/>
    </source>
</evidence>
<dbReference type="Pfam" id="PF02472">
    <property type="entry name" value="ExbD"/>
    <property type="match status" value="1"/>
</dbReference>
<name>A0A517YIL6_9BACT</name>
<dbReference type="AlphaFoldDB" id="A0A517YIL6"/>
<evidence type="ECO:0000313" key="8">
    <source>
        <dbReference type="EMBL" id="QDU30055.1"/>
    </source>
</evidence>
<dbReference type="EMBL" id="CP036274">
    <property type="protein sequence ID" value="QDU30055.1"/>
    <property type="molecule type" value="Genomic_DNA"/>
</dbReference>
<comment type="subcellular location">
    <subcellularLocation>
        <location evidence="1">Cell membrane</location>
        <topology evidence="1">Single-pass membrane protein</topology>
    </subcellularLocation>
    <subcellularLocation>
        <location evidence="7">Cell membrane</location>
        <topology evidence="7">Single-pass type II membrane protein</topology>
    </subcellularLocation>
</comment>
<dbReference type="GO" id="GO:0015031">
    <property type="term" value="P:protein transport"/>
    <property type="evidence" value="ECO:0007669"/>
    <property type="project" value="UniProtKB-KW"/>
</dbReference>
<sequence>MKPEWNRFKPSKIAIDMTPMIDIVFQLLTFFCMTLRVSAAEGDFQIRMPHVGLGPGGDERLPPIVLRLQSNEAGECTRVQLADVEFTGPDRWDRMHQRLAAMVGDGSLRNLAEVELQCDANLKYEHTVAAITAVSGRIDRASGATIKLIEKIKFAPPRS</sequence>
<keyword evidence="9" id="KW-1185">Reference proteome</keyword>
<dbReference type="RefSeq" id="WP_202921253.1">
    <property type="nucleotide sequence ID" value="NZ_CP036274.1"/>
</dbReference>
<keyword evidence="6" id="KW-0472">Membrane</keyword>
<keyword evidence="4 7" id="KW-0812">Transmembrane</keyword>